<proteinExistence type="predicted"/>
<protein>
    <submittedName>
        <fullName evidence="2">Uncharacterized protein</fullName>
    </submittedName>
</protein>
<organism evidence="2 3">
    <name type="scientific">Candidatus Falkowbacteria bacterium RIFOXYA2_FULL_47_19</name>
    <dbReference type="NCBI Taxonomy" id="1797994"/>
    <lineage>
        <taxon>Bacteria</taxon>
        <taxon>Candidatus Falkowiibacteriota</taxon>
    </lineage>
</organism>
<reference evidence="2 3" key="1">
    <citation type="journal article" date="2016" name="Nat. Commun.">
        <title>Thousands of microbial genomes shed light on interconnected biogeochemical processes in an aquifer system.</title>
        <authorList>
            <person name="Anantharaman K."/>
            <person name="Brown C.T."/>
            <person name="Hug L.A."/>
            <person name="Sharon I."/>
            <person name="Castelle C.J."/>
            <person name="Probst A.J."/>
            <person name="Thomas B.C."/>
            <person name="Singh A."/>
            <person name="Wilkins M.J."/>
            <person name="Karaoz U."/>
            <person name="Brodie E.L."/>
            <person name="Williams K.H."/>
            <person name="Hubbard S.S."/>
            <person name="Banfield J.F."/>
        </authorList>
    </citation>
    <scope>NUCLEOTIDE SEQUENCE [LARGE SCALE GENOMIC DNA]</scope>
</reference>
<evidence type="ECO:0000256" key="1">
    <source>
        <dbReference type="SAM" id="Phobius"/>
    </source>
</evidence>
<dbReference type="Pfam" id="PF18895">
    <property type="entry name" value="T4SS_pilin"/>
    <property type="match status" value="1"/>
</dbReference>
<evidence type="ECO:0000313" key="3">
    <source>
        <dbReference type="Proteomes" id="UP000178367"/>
    </source>
</evidence>
<name>A0A1F5SGV7_9BACT</name>
<accession>A0A1F5SGV7</accession>
<dbReference type="STRING" id="1797994.A2227_00505"/>
<keyword evidence="1" id="KW-0812">Transmembrane</keyword>
<dbReference type="InterPro" id="IPR043993">
    <property type="entry name" value="T4SS_pilin"/>
</dbReference>
<feature type="transmembrane region" description="Helical" evidence="1">
    <location>
        <begin position="103"/>
        <end position="124"/>
    </location>
</feature>
<dbReference type="AlphaFoldDB" id="A0A1F5SGV7"/>
<evidence type="ECO:0000313" key="2">
    <source>
        <dbReference type="EMBL" id="OGF25673.1"/>
    </source>
</evidence>
<feature type="transmembrane region" description="Helical" evidence="1">
    <location>
        <begin position="57"/>
        <end position="82"/>
    </location>
</feature>
<sequence length="132" mass="14606">MNKIKEYRHLILLFFLLAVLIVPYFVFAATPLDNLEKVGTEGAGYAPYEDGEYNNTFITVVGVIIKAFLSLLGVIFIVLILFGGYNWMTAAGDEQKVSKAKDTISRALIGLIIVVGSFAIWQFISNAIILEI</sequence>
<comment type="caution">
    <text evidence="2">The sequence shown here is derived from an EMBL/GenBank/DDBJ whole genome shotgun (WGS) entry which is preliminary data.</text>
</comment>
<keyword evidence="1" id="KW-0472">Membrane</keyword>
<keyword evidence="1" id="KW-1133">Transmembrane helix</keyword>
<dbReference type="Proteomes" id="UP000178367">
    <property type="component" value="Unassembled WGS sequence"/>
</dbReference>
<dbReference type="EMBL" id="MFGB01000020">
    <property type="protein sequence ID" value="OGF25673.1"/>
    <property type="molecule type" value="Genomic_DNA"/>
</dbReference>
<gene>
    <name evidence="2" type="ORF">A2227_00505</name>
</gene>